<dbReference type="RefSeq" id="WP_138574574.1">
    <property type="nucleotide sequence ID" value="NZ_CP040818.1"/>
</dbReference>
<evidence type="ECO:0000313" key="10">
    <source>
        <dbReference type="Proteomes" id="UP000305888"/>
    </source>
</evidence>
<keyword evidence="10" id="KW-1185">Reference proteome</keyword>
<evidence type="ECO:0000256" key="5">
    <source>
        <dbReference type="ARBA" id="ARBA00022692"/>
    </source>
</evidence>
<feature type="transmembrane region" description="Helical" evidence="8">
    <location>
        <begin position="128"/>
        <end position="146"/>
    </location>
</feature>
<feature type="transmembrane region" description="Helical" evidence="8">
    <location>
        <begin position="222"/>
        <end position="244"/>
    </location>
</feature>
<accession>A0A5B8G2F5</accession>
<evidence type="ECO:0000256" key="8">
    <source>
        <dbReference type="RuleBase" id="RU363041"/>
    </source>
</evidence>
<proteinExistence type="inferred from homology"/>
<dbReference type="Pfam" id="PF01925">
    <property type="entry name" value="TauE"/>
    <property type="match status" value="1"/>
</dbReference>
<dbReference type="InterPro" id="IPR052017">
    <property type="entry name" value="TSUP"/>
</dbReference>
<keyword evidence="5 8" id="KW-0812">Transmembrane</keyword>
<evidence type="ECO:0000256" key="7">
    <source>
        <dbReference type="ARBA" id="ARBA00023136"/>
    </source>
</evidence>
<sequence length="247" mass="25476">MIPADTLVIIAGATFLAAVLRGITGFGFAMAAVPMIGLFLPPERAIPIAILLQCLVGFRDCVVMRHHVHRGSVGMLAAGALAGTPFGLAVLDRADPATMRILIALIVSGALVFLVRKPALPVMGGARVALPAGFLSGLFSGIAAMPGPPAVAYYLSAPTPPATARASLMVFFFITSLFALPGLIWQGRVDREALVETAVALPCLLAGTSLGAWIFRRTSDRGYRAAALGMLGAMAAATGVKGVLELL</sequence>
<feature type="transmembrane region" description="Helical" evidence="8">
    <location>
        <begin position="166"/>
        <end position="185"/>
    </location>
</feature>
<comment type="similarity">
    <text evidence="2 8">Belongs to the 4-toluene sulfonate uptake permease (TSUP) (TC 2.A.102) family.</text>
</comment>
<keyword evidence="4 8" id="KW-1003">Cell membrane</keyword>
<dbReference type="PANTHER" id="PTHR30269">
    <property type="entry name" value="TRANSMEMBRANE PROTEIN YFCA"/>
    <property type="match status" value="1"/>
</dbReference>
<evidence type="ECO:0000256" key="3">
    <source>
        <dbReference type="ARBA" id="ARBA00022448"/>
    </source>
</evidence>
<feature type="transmembrane region" description="Helical" evidence="8">
    <location>
        <begin position="45"/>
        <end position="62"/>
    </location>
</feature>
<dbReference type="PANTHER" id="PTHR30269:SF37">
    <property type="entry name" value="MEMBRANE TRANSPORTER PROTEIN"/>
    <property type="match status" value="1"/>
</dbReference>
<dbReference type="InterPro" id="IPR002781">
    <property type="entry name" value="TM_pro_TauE-like"/>
</dbReference>
<evidence type="ECO:0000313" key="9">
    <source>
        <dbReference type="EMBL" id="QDL92793.1"/>
    </source>
</evidence>
<gene>
    <name evidence="9" type="ORF">FDP22_13965</name>
</gene>
<keyword evidence="7 8" id="KW-0472">Membrane</keyword>
<evidence type="ECO:0000256" key="4">
    <source>
        <dbReference type="ARBA" id="ARBA00022475"/>
    </source>
</evidence>
<dbReference type="GO" id="GO:0005886">
    <property type="term" value="C:plasma membrane"/>
    <property type="evidence" value="ECO:0007669"/>
    <property type="project" value="UniProtKB-SubCell"/>
</dbReference>
<protein>
    <recommendedName>
        <fullName evidence="8">Probable membrane transporter protein</fullName>
    </recommendedName>
</protein>
<feature type="transmembrane region" description="Helical" evidence="8">
    <location>
        <begin position="197"/>
        <end position="216"/>
    </location>
</feature>
<keyword evidence="3" id="KW-0813">Transport</keyword>
<dbReference type="Proteomes" id="UP000305888">
    <property type="component" value="Chromosome"/>
</dbReference>
<dbReference type="OrthoDB" id="7345770at2"/>
<evidence type="ECO:0000256" key="2">
    <source>
        <dbReference type="ARBA" id="ARBA00009142"/>
    </source>
</evidence>
<reference evidence="9 10" key="1">
    <citation type="submission" date="2019-06" db="EMBL/GenBank/DDBJ databases">
        <title>Genome sequence of Rhodobacteraceae bacterium D4M1.</title>
        <authorList>
            <person name="Cao J."/>
        </authorList>
    </citation>
    <scope>NUCLEOTIDE SEQUENCE [LARGE SCALE GENOMIC DNA]</scope>
    <source>
        <strain evidence="9 10">D4M1</strain>
    </source>
</reference>
<organism evidence="9 10">
    <name type="scientific">Paroceanicella profunda</name>
    <dbReference type="NCBI Taxonomy" id="2579971"/>
    <lineage>
        <taxon>Bacteria</taxon>
        <taxon>Pseudomonadati</taxon>
        <taxon>Pseudomonadota</taxon>
        <taxon>Alphaproteobacteria</taxon>
        <taxon>Rhodobacterales</taxon>
        <taxon>Paracoccaceae</taxon>
        <taxon>Paroceanicella</taxon>
    </lineage>
</organism>
<feature type="transmembrane region" description="Helical" evidence="8">
    <location>
        <begin position="7"/>
        <end position="33"/>
    </location>
</feature>
<feature type="transmembrane region" description="Helical" evidence="8">
    <location>
        <begin position="74"/>
        <end position="91"/>
    </location>
</feature>
<evidence type="ECO:0000256" key="6">
    <source>
        <dbReference type="ARBA" id="ARBA00022989"/>
    </source>
</evidence>
<feature type="transmembrane region" description="Helical" evidence="8">
    <location>
        <begin position="97"/>
        <end position="116"/>
    </location>
</feature>
<dbReference type="EMBL" id="CP040818">
    <property type="protein sequence ID" value="QDL92793.1"/>
    <property type="molecule type" value="Genomic_DNA"/>
</dbReference>
<evidence type="ECO:0000256" key="1">
    <source>
        <dbReference type="ARBA" id="ARBA00004651"/>
    </source>
</evidence>
<dbReference type="AlphaFoldDB" id="A0A5B8G2F5"/>
<keyword evidence="6 8" id="KW-1133">Transmembrane helix</keyword>
<name>A0A5B8G2F5_9RHOB</name>
<dbReference type="KEGG" id="ppru:FDP22_13965"/>
<comment type="subcellular location">
    <subcellularLocation>
        <location evidence="1 8">Cell membrane</location>
        <topology evidence="1 8">Multi-pass membrane protein</topology>
    </subcellularLocation>
</comment>